<reference evidence="3 4" key="1">
    <citation type="submission" date="2015-11" db="EMBL/GenBank/DDBJ databases">
        <title>Description and complete genome sequence of a novel strain predominating in hypersaline microbial mats and representing a new family of the Bacteriodetes phylum.</title>
        <authorList>
            <person name="Spring S."/>
            <person name="Bunk B."/>
            <person name="Sproer C."/>
            <person name="Klenk H.-P."/>
        </authorList>
    </citation>
    <scope>NUCLEOTIDE SEQUENCE [LARGE SCALE GENOMIC DNA]</scope>
    <source>
        <strain evidence="3 4">L21-Spi-D4</strain>
    </source>
</reference>
<dbReference type="EMBL" id="CP013118">
    <property type="protein sequence ID" value="ALO17279.1"/>
    <property type="molecule type" value="Genomic_DNA"/>
</dbReference>
<evidence type="ECO:0000313" key="3">
    <source>
        <dbReference type="EMBL" id="ALO17279.1"/>
    </source>
</evidence>
<keyword evidence="1" id="KW-0812">Transmembrane</keyword>
<evidence type="ECO:0000256" key="1">
    <source>
        <dbReference type="SAM" id="Phobius"/>
    </source>
</evidence>
<dbReference type="InterPro" id="IPR018649">
    <property type="entry name" value="SHOCT"/>
</dbReference>
<name>A0A0S2I4K3_9BACT</name>
<dbReference type="Pfam" id="PF09851">
    <property type="entry name" value="SHOCT"/>
    <property type="match status" value="1"/>
</dbReference>
<sequence length="72" mass="8383">MHGHGVFGLGMGWGWIIGLVIVIVIIWVFFKFMNQDKKVSNNKTPLDLLNERYAKGEIDKQEYEEKKRDLTS</sequence>
<feature type="transmembrane region" description="Helical" evidence="1">
    <location>
        <begin position="12"/>
        <end position="30"/>
    </location>
</feature>
<dbReference type="AlphaFoldDB" id="A0A0S2I4K3"/>
<dbReference type="OrthoDB" id="5421551at2"/>
<gene>
    <name evidence="3" type="ORF">L21SP5_03681</name>
</gene>
<feature type="domain" description="SHOCT" evidence="2">
    <location>
        <begin position="45"/>
        <end position="70"/>
    </location>
</feature>
<evidence type="ECO:0000259" key="2">
    <source>
        <dbReference type="Pfam" id="PF09851"/>
    </source>
</evidence>
<organism evidence="3 4">
    <name type="scientific">Salinivirga cyanobacteriivorans</name>
    <dbReference type="NCBI Taxonomy" id="1307839"/>
    <lineage>
        <taxon>Bacteria</taxon>
        <taxon>Pseudomonadati</taxon>
        <taxon>Bacteroidota</taxon>
        <taxon>Bacteroidia</taxon>
        <taxon>Bacteroidales</taxon>
        <taxon>Salinivirgaceae</taxon>
        <taxon>Salinivirga</taxon>
    </lineage>
</organism>
<keyword evidence="1" id="KW-1133">Transmembrane helix</keyword>
<protein>
    <recommendedName>
        <fullName evidence="2">SHOCT domain-containing protein</fullName>
    </recommendedName>
</protein>
<dbReference type="RefSeq" id="WP_057954570.1">
    <property type="nucleotide sequence ID" value="NZ_CP013118.1"/>
</dbReference>
<keyword evidence="1" id="KW-0472">Membrane</keyword>
<accession>A0A0S2I4K3</accession>
<proteinExistence type="predicted"/>
<dbReference type="Proteomes" id="UP000064893">
    <property type="component" value="Chromosome"/>
</dbReference>
<evidence type="ECO:0000313" key="4">
    <source>
        <dbReference type="Proteomes" id="UP000064893"/>
    </source>
</evidence>
<dbReference type="PATRIC" id="fig|1307839.3.peg.3937"/>
<dbReference type="STRING" id="1307839.L21SP5_03681"/>
<keyword evidence="4" id="KW-1185">Reference proteome</keyword>
<dbReference type="KEGG" id="blq:L21SP5_03681"/>